<comment type="subcellular location">
    <subcellularLocation>
        <location evidence="1">Cell envelope</location>
    </subcellularLocation>
</comment>
<comment type="similarity">
    <text evidence="2">Belongs to the bacterial solute-binding protein 2 family.</text>
</comment>
<dbReference type="SUPFAM" id="SSF53822">
    <property type="entry name" value="Periplasmic binding protein-like I"/>
    <property type="match status" value="1"/>
</dbReference>
<protein>
    <submittedName>
        <fullName evidence="5">Sugar ABC transporter substrate-binding protein</fullName>
    </submittedName>
</protein>
<dbReference type="Proteomes" id="UP000315321">
    <property type="component" value="Unassembled WGS sequence"/>
</dbReference>
<evidence type="ECO:0000256" key="1">
    <source>
        <dbReference type="ARBA" id="ARBA00004196"/>
    </source>
</evidence>
<sequence length="457" mass="49910">MRPVQDPRTPTVNKKHISRLFPDFTDKKVVDSHMDRLDTHGVSRRDFLALASAGAAASLGAASLGMPTAAVASPDGKLAFLTGFMFNEWNTTFDRTAKTAAAEFGIAYTSLDSQFDAQRQLNQFEQQVAGNVGSVIFNLADGSAIKGLANTAKENKIYIANIWDSLPWFTPFDASEYYTMFAVSEEVRAHREVTEKLLAAVTERFGGGNIIGVTGSKGSLLELQRNRGRDQAFAKYPKTRLVDELPGLWNREDALRVTEDLLTRNKDVVGIVTQDDDIALGSIAALNAAGLVPGKDVLVVGASGTGLGSKAIQSGTYLATSGNAPAFGAALFTARLYDVTHGWQPRASERLLNWSTVTLTRDNIDGWIARYVDNGDVEPFDYKRMSKVLHPDDWDPQAEVFPMDIDNNFHGTPKPPGWTYPAAYIAARDQGEHEKVAAEYAAHYKIKYDGPSPNKKA</sequence>
<dbReference type="InterPro" id="IPR028082">
    <property type="entry name" value="Peripla_BP_I"/>
</dbReference>
<proteinExistence type="inferred from homology"/>
<accession>A0ABY3DLY6</accession>
<dbReference type="InterPro" id="IPR025997">
    <property type="entry name" value="SBP_2_dom"/>
</dbReference>
<dbReference type="PROSITE" id="PS51318">
    <property type="entry name" value="TAT"/>
    <property type="match status" value="1"/>
</dbReference>
<evidence type="ECO:0000313" key="6">
    <source>
        <dbReference type="Proteomes" id="UP000315321"/>
    </source>
</evidence>
<dbReference type="CDD" id="cd01536">
    <property type="entry name" value="PBP1_ABC_sugar_binding-like"/>
    <property type="match status" value="1"/>
</dbReference>
<name>A0ABY3DLY6_9HYPH</name>
<dbReference type="Gene3D" id="3.40.50.2300">
    <property type="match status" value="2"/>
</dbReference>
<dbReference type="EMBL" id="VMBP01000007">
    <property type="protein sequence ID" value="TSJ60220.1"/>
    <property type="molecule type" value="Genomic_DNA"/>
</dbReference>
<evidence type="ECO:0000256" key="3">
    <source>
        <dbReference type="ARBA" id="ARBA00022729"/>
    </source>
</evidence>
<evidence type="ECO:0000259" key="4">
    <source>
        <dbReference type="Pfam" id="PF13407"/>
    </source>
</evidence>
<keyword evidence="3" id="KW-0732">Signal</keyword>
<reference evidence="5 6" key="1">
    <citation type="submission" date="2019-07" db="EMBL/GenBank/DDBJ databases">
        <authorList>
            <person name="Grouzdev D.S."/>
        </authorList>
    </citation>
    <scope>NUCLEOTIDE SEQUENCE [LARGE SCALE GENOMIC DNA]</scope>
    <source>
        <strain evidence="5 6">3C</strain>
    </source>
</reference>
<comment type="caution">
    <text evidence="5">The sequence shown here is derived from an EMBL/GenBank/DDBJ whole genome shotgun (WGS) entry which is preliminary data.</text>
</comment>
<keyword evidence="6" id="KW-1185">Reference proteome</keyword>
<dbReference type="PANTHER" id="PTHR46847:SF1">
    <property type="entry name" value="D-ALLOSE-BINDING PERIPLASMIC PROTEIN-RELATED"/>
    <property type="match status" value="1"/>
</dbReference>
<organism evidence="5 6">
    <name type="scientific">Ancylobacter moscoviensis</name>
    <dbReference type="NCBI Taxonomy" id="2597768"/>
    <lineage>
        <taxon>Bacteria</taxon>
        <taxon>Pseudomonadati</taxon>
        <taxon>Pseudomonadota</taxon>
        <taxon>Alphaproteobacteria</taxon>
        <taxon>Hyphomicrobiales</taxon>
        <taxon>Xanthobacteraceae</taxon>
        <taxon>Ancylobacter</taxon>
    </lineage>
</organism>
<evidence type="ECO:0000256" key="2">
    <source>
        <dbReference type="ARBA" id="ARBA00007639"/>
    </source>
</evidence>
<dbReference type="Pfam" id="PF13407">
    <property type="entry name" value="Peripla_BP_4"/>
    <property type="match status" value="1"/>
</dbReference>
<gene>
    <name evidence="5" type="ORF">FO470_18715</name>
</gene>
<dbReference type="InterPro" id="IPR006311">
    <property type="entry name" value="TAT_signal"/>
</dbReference>
<evidence type="ECO:0000313" key="5">
    <source>
        <dbReference type="EMBL" id="TSJ60220.1"/>
    </source>
</evidence>
<feature type="domain" description="Periplasmic binding protein" evidence="4">
    <location>
        <begin position="82"/>
        <end position="326"/>
    </location>
</feature>
<dbReference type="PANTHER" id="PTHR46847">
    <property type="entry name" value="D-ALLOSE-BINDING PERIPLASMIC PROTEIN-RELATED"/>
    <property type="match status" value="1"/>
</dbReference>